<comment type="caution">
    <text evidence="2">The sequence shown here is derived from an EMBL/GenBank/DDBJ whole genome shotgun (WGS) entry which is preliminary data.</text>
</comment>
<name>A0A5R9EPG0_9LACT</name>
<evidence type="ECO:0000313" key="2">
    <source>
        <dbReference type="EMBL" id="TLQ49370.1"/>
    </source>
</evidence>
<feature type="transmembrane region" description="Helical" evidence="1">
    <location>
        <begin position="39"/>
        <end position="57"/>
    </location>
</feature>
<sequence>MTNEFVLSELLLYIVPVIIIFVVQKYLKSYLKFFDKYPLNLAILLLPLWLTLIHLFSKLIFGFSLIPFILFITAFALGLQLYDYIRRIDMFTFQEYYMPASQLISKMFSAFLVGLVLLRVYTYF</sequence>
<keyword evidence="1" id="KW-0472">Membrane</keyword>
<feature type="transmembrane region" description="Helical" evidence="1">
    <location>
        <begin position="6"/>
        <end position="27"/>
    </location>
</feature>
<dbReference type="Proteomes" id="UP000306420">
    <property type="component" value="Unassembled WGS sequence"/>
</dbReference>
<dbReference type="EMBL" id="VBSP01000002">
    <property type="protein sequence ID" value="TLQ49370.1"/>
    <property type="molecule type" value="Genomic_DNA"/>
</dbReference>
<evidence type="ECO:0000313" key="3">
    <source>
        <dbReference type="Proteomes" id="UP000306420"/>
    </source>
</evidence>
<dbReference type="RefSeq" id="WP_138403652.1">
    <property type="nucleotide sequence ID" value="NZ_VBSP01000002.1"/>
</dbReference>
<evidence type="ECO:0000256" key="1">
    <source>
        <dbReference type="SAM" id="Phobius"/>
    </source>
</evidence>
<keyword evidence="1" id="KW-1133">Transmembrane helix</keyword>
<protein>
    <submittedName>
        <fullName evidence="2">Uncharacterized protein</fullName>
    </submittedName>
</protein>
<organism evidence="2 3">
    <name type="scientific">Ruoffia tabacinasalis</name>
    <dbReference type="NCBI Taxonomy" id="87458"/>
    <lineage>
        <taxon>Bacteria</taxon>
        <taxon>Bacillati</taxon>
        <taxon>Bacillota</taxon>
        <taxon>Bacilli</taxon>
        <taxon>Lactobacillales</taxon>
        <taxon>Aerococcaceae</taxon>
        <taxon>Ruoffia</taxon>
    </lineage>
</organism>
<reference evidence="2 3" key="1">
    <citation type="submission" date="2019-05" db="EMBL/GenBank/DDBJ databases">
        <title>The metagenome of a microbial culture collection derived from dairy environment covers the genomic content of the human microbiome.</title>
        <authorList>
            <person name="Roder T."/>
            <person name="Wuthrich D."/>
            <person name="Sattari Z."/>
            <person name="Von Ah U."/>
            <person name="Bar C."/>
            <person name="Ronchi F."/>
            <person name="Macpherson A.J."/>
            <person name="Ganal-Vonarburg S.C."/>
            <person name="Bruggmann R."/>
            <person name="Vergeres G."/>
        </authorList>
    </citation>
    <scope>NUCLEOTIDE SEQUENCE [LARGE SCALE GENOMIC DNA]</scope>
    <source>
        <strain evidence="2 3">FAM 24227</strain>
    </source>
</reference>
<dbReference type="OrthoDB" id="2139234at2"/>
<feature type="transmembrane region" description="Helical" evidence="1">
    <location>
        <begin position="103"/>
        <end position="121"/>
    </location>
</feature>
<dbReference type="AlphaFoldDB" id="A0A5R9EPG0"/>
<keyword evidence="1" id="KW-0812">Transmembrane</keyword>
<gene>
    <name evidence="2" type="ORF">FEZ33_01680</name>
</gene>
<accession>A0A5R9EPG0</accession>
<proteinExistence type="predicted"/>
<feature type="transmembrane region" description="Helical" evidence="1">
    <location>
        <begin position="63"/>
        <end position="82"/>
    </location>
</feature>